<evidence type="ECO:0000313" key="3">
    <source>
        <dbReference type="EMBL" id="SFF50951.1"/>
    </source>
</evidence>
<proteinExistence type="predicted"/>
<dbReference type="SUPFAM" id="SSF51206">
    <property type="entry name" value="cAMP-binding domain-like"/>
    <property type="match status" value="1"/>
</dbReference>
<protein>
    <submittedName>
        <fullName evidence="3">cAMP-binding domain of CRP or a regulatory subunit of cAMP-dependent protein kinases</fullName>
    </submittedName>
</protein>
<dbReference type="InterPro" id="IPR018488">
    <property type="entry name" value="cNMP-bd_CS"/>
</dbReference>
<accession>A0A1I2JE57</accession>
<keyword evidence="4" id="KW-1185">Reference proteome</keyword>
<keyword evidence="1" id="KW-1133">Transmembrane helix</keyword>
<dbReference type="PROSITE" id="PS00889">
    <property type="entry name" value="CNMP_BINDING_2"/>
    <property type="match status" value="1"/>
</dbReference>
<dbReference type="AlphaFoldDB" id="A0A1I2JE57"/>
<reference evidence="3 4" key="1">
    <citation type="submission" date="2016-10" db="EMBL/GenBank/DDBJ databases">
        <authorList>
            <person name="de Groot N.N."/>
        </authorList>
    </citation>
    <scope>NUCLEOTIDE SEQUENCE [LARGE SCALE GENOMIC DNA]</scope>
    <source>
        <strain>GEY</strain>
        <strain evidence="4">DSM 9560</strain>
    </source>
</reference>
<dbReference type="InterPro" id="IPR000595">
    <property type="entry name" value="cNMP-bd_dom"/>
</dbReference>
<dbReference type="Proteomes" id="UP000199513">
    <property type="component" value="Unassembled WGS sequence"/>
</dbReference>
<dbReference type="InterPro" id="IPR018490">
    <property type="entry name" value="cNMP-bd_dom_sf"/>
</dbReference>
<keyword evidence="1" id="KW-0812">Transmembrane</keyword>
<dbReference type="PANTHER" id="PTHR23011">
    <property type="entry name" value="CYCLIC NUCLEOTIDE-BINDING DOMAIN CONTAINING PROTEIN"/>
    <property type="match status" value="1"/>
</dbReference>
<gene>
    <name evidence="3" type="ORF">SAMN04488541_104416</name>
</gene>
<keyword evidence="3" id="KW-0808">Transferase</keyword>
<dbReference type="GO" id="GO:0016301">
    <property type="term" value="F:kinase activity"/>
    <property type="evidence" value="ECO:0007669"/>
    <property type="project" value="UniProtKB-KW"/>
</dbReference>
<dbReference type="PANTHER" id="PTHR23011:SF28">
    <property type="entry name" value="CYCLIC NUCLEOTIDE-BINDING DOMAIN CONTAINING PROTEIN"/>
    <property type="match status" value="1"/>
</dbReference>
<dbReference type="EMBL" id="FONY01000044">
    <property type="protein sequence ID" value="SFF50951.1"/>
    <property type="molecule type" value="Genomic_DNA"/>
</dbReference>
<dbReference type="SMART" id="SM00100">
    <property type="entry name" value="cNMP"/>
    <property type="match status" value="1"/>
</dbReference>
<dbReference type="RefSeq" id="WP_091549034.1">
    <property type="nucleotide sequence ID" value="NZ_FONY01000044.1"/>
</dbReference>
<name>A0A1I2JE57_9BACT</name>
<dbReference type="STRING" id="1003.SAMN04488541_104416"/>
<dbReference type="InterPro" id="IPR014710">
    <property type="entry name" value="RmlC-like_jellyroll"/>
</dbReference>
<sequence>MMRKNHSIIRALQNCELFKHLPENELEVIASKVKMRQFFPDEVIVWQGNPSDSLFLVTNGIVTVKRIINENEEQILNYLMAGNTFGEIGILENKPRSATVAALSDVDVVVIRRADFIDILYQFPSVAIELAKMLGRYLVDSNRRRSRGNSNIKLILLFDVFGSLGATSVGISLAKVLHQRTKHKTVYTEYPVPQKLIADLHISRKEKIYQHPAGFDILLSQEERFFSDKVKTTMMLDTLINDYENIIITLNENIDENQDGIVDQDIAMMLDYAKQIIMFCPPEPSVWGHVEEIQKKLRKRIRTNETNIFTLINYCSKEYKDVAFPYPVDFQLPYLTAFPPLRDMHAKEVSIPTPLLDIFGTLADRLERTNNIAMYIPTTVDVDKQIDTTLYVEKTLKFFGERFGGATSKQAQGVWNSEQVGLVGETVFIVNSYVTQADLNKYLDEVIDYVKEIKVELKQEAMALEVNQKLTLI</sequence>
<feature type="domain" description="Cyclic nucleotide-binding" evidence="2">
    <location>
        <begin position="17"/>
        <end position="120"/>
    </location>
</feature>
<keyword evidence="3" id="KW-0418">Kinase</keyword>
<organism evidence="3 4">
    <name type="scientific">Thermoflexibacter ruber</name>
    <dbReference type="NCBI Taxonomy" id="1003"/>
    <lineage>
        <taxon>Bacteria</taxon>
        <taxon>Pseudomonadati</taxon>
        <taxon>Bacteroidota</taxon>
        <taxon>Cytophagia</taxon>
        <taxon>Cytophagales</taxon>
        <taxon>Thermoflexibacteraceae</taxon>
        <taxon>Thermoflexibacter</taxon>
    </lineage>
</organism>
<dbReference type="Gene3D" id="2.60.120.10">
    <property type="entry name" value="Jelly Rolls"/>
    <property type="match status" value="1"/>
</dbReference>
<evidence type="ECO:0000313" key="4">
    <source>
        <dbReference type="Proteomes" id="UP000199513"/>
    </source>
</evidence>
<dbReference type="CDD" id="cd00038">
    <property type="entry name" value="CAP_ED"/>
    <property type="match status" value="1"/>
</dbReference>
<keyword evidence="1" id="KW-0472">Membrane</keyword>
<dbReference type="Pfam" id="PF00027">
    <property type="entry name" value="cNMP_binding"/>
    <property type="match status" value="1"/>
</dbReference>
<dbReference type="PROSITE" id="PS50042">
    <property type="entry name" value="CNMP_BINDING_3"/>
    <property type="match status" value="1"/>
</dbReference>
<feature type="transmembrane region" description="Helical" evidence="1">
    <location>
        <begin position="154"/>
        <end position="174"/>
    </location>
</feature>
<dbReference type="OrthoDB" id="9770965at2"/>
<evidence type="ECO:0000259" key="2">
    <source>
        <dbReference type="PROSITE" id="PS50042"/>
    </source>
</evidence>
<evidence type="ECO:0000256" key="1">
    <source>
        <dbReference type="SAM" id="Phobius"/>
    </source>
</evidence>